<name>A0A7R9QX91_9ACAR</name>
<keyword evidence="3" id="KW-1185">Reference proteome</keyword>
<organism evidence="2">
    <name type="scientific">Oppiella nova</name>
    <dbReference type="NCBI Taxonomy" id="334625"/>
    <lineage>
        <taxon>Eukaryota</taxon>
        <taxon>Metazoa</taxon>
        <taxon>Ecdysozoa</taxon>
        <taxon>Arthropoda</taxon>
        <taxon>Chelicerata</taxon>
        <taxon>Arachnida</taxon>
        <taxon>Acari</taxon>
        <taxon>Acariformes</taxon>
        <taxon>Sarcoptiformes</taxon>
        <taxon>Oribatida</taxon>
        <taxon>Brachypylina</taxon>
        <taxon>Oppioidea</taxon>
        <taxon>Oppiidae</taxon>
        <taxon>Oppiella</taxon>
    </lineage>
</organism>
<feature type="non-terminal residue" evidence="2">
    <location>
        <position position="1"/>
    </location>
</feature>
<proteinExistence type="predicted"/>
<reference evidence="2" key="1">
    <citation type="submission" date="2020-11" db="EMBL/GenBank/DDBJ databases">
        <authorList>
            <person name="Tran Van P."/>
        </authorList>
    </citation>
    <scope>NUCLEOTIDE SEQUENCE</scope>
</reference>
<dbReference type="PANTHER" id="PTHR14374:SF0">
    <property type="entry name" value="TRAFFICKING PROTEIN PARTICLE COMPLEX SUBUNIT 11"/>
    <property type="match status" value="1"/>
</dbReference>
<dbReference type="GO" id="GO:0005737">
    <property type="term" value="C:cytoplasm"/>
    <property type="evidence" value="ECO:0007669"/>
    <property type="project" value="TreeGrafter"/>
</dbReference>
<evidence type="ECO:0000313" key="3">
    <source>
        <dbReference type="Proteomes" id="UP000728032"/>
    </source>
</evidence>
<evidence type="ECO:0000313" key="2">
    <source>
        <dbReference type="EMBL" id="CAD7660252.1"/>
    </source>
</evidence>
<sequence>MSQSSCVHSMHDSLLSTESHTKVTEMTETTSPPTVTADDWFAEELQLVPIPYISLIGLSAQNNAIHAMIWNSFTQNRGSDRPPLYFKLMADNHTFMASKPKKSSYEWHIPKGILKTSWIRKHLFEMPSVCVLFVELNWDDLSWNQKRTECVAKVEHLRRSLHSRNTRITLVLIQTSTSLPSDDSLVTERAALLCSSCDLNAKSLFVLPNRGSDRPPLYFKLMADNHTFMASKPKKSSYEWHIPKGILKTSWIRKHLFEMPSVCVLFVELNWDDLSWNQKRTECVAKVEQLRRSLHSRNTRITLVLIQTSTSLPSDDSLVTERAALLCSSCDLNAKSLFVLPVS</sequence>
<dbReference type="AlphaFoldDB" id="A0A7R9QX91"/>
<dbReference type="OrthoDB" id="6278596at2759"/>
<gene>
    <name evidence="2" type="ORF">ONB1V03_LOCUS16822</name>
</gene>
<accession>A0A7R9QX91</accession>
<dbReference type="PANTHER" id="PTHR14374">
    <property type="entry name" value="FOIE GRAS"/>
    <property type="match status" value="1"/>
</dbReference>
<dbReference type="EMBL" id="OC934523">
    <property type="protein sequence ID" value="CAD7660252.1"/>
    <property type="molecule type" value="Genomic_DNA"/>
</dbReference>
<feature type="region of interest" description="Disordered" evidence="1">
    <location>
        <begin position="1"/>
        <end position="31"/>
    </location>
</feature>
<protein>
    <submittedName>
        <fullName evidence="2">Uncharacterized protein</fullName>
    </submittedName>
</protein>
<dbReference type="EMBL" id="CAJPVJ010019698">
    <property type="protein sequence ID" value="CAG2177390.1"/>
    <property type="molecule type" value="Genomic_DNA"/>
</dbReference>
<evidence type="ECO:0000256" key="1">
    <source>
        <dbReference type="SAM" id="MobiDB-lite"/>
    </source>
</evidence>
<dbReference type="Proteomes" id="UP000728032">
    <property type="component" value="Unassembled WGS sequence"/>
</dbReference>